<dbReference type="EMBL" id="AMZH03011796">
    <property type="protein sequence ID" value="RRT52204.1"/>
    <property type="molecule type" value="Genomic_DNA"/>
</dbReference>
<gene>
    <name evidence="3" type="ORF">B296_00029304</name>
</gene>
<dbReference type="Pfam" id="PF23468">
    <property type="entry name" value="ARC6"/>
    <property type="match status" value="1"/>
</dbReference>
<dbReference type="InterPro" id="IPR044685">
    <property type="entry name" value="CPD1-like"/>
</dbReference>
<proteinExistence type="predicted"/>
<dbReference type="Proteomes" id="UP000287651">
    <property type="component" value="Unassembled WGS sequence"/>
</dbReference>
<dbReference type="PANTHER" id="PTHR33925:SF1">
    <property type="entry name" value="PROTEIN ACCUMULATION AND REPLICATION OF CHLOROPLASTS 6, CHLOROPLASTIC"/>
    <property type="match status" value="1"/>
</dbReference>
<dbReference type="GO" id="GO:0010020">
    <property type="term" value="P:chloroplast fission"/>
    <property type="evidence" value="ECO:0007669"/>
    <property type="project" value="TreeGrafter"/>
</dbReference>
<dbReference type="InterPro" id="IPR057137">
    <property type="entry name" value="CDP1-like_a_solenoid_2"/>
</dbReference>
<evidence type="ECO:0000256" key="1">
    <source>
        <dbReference type="SAM" id="MobiDB-lite"/>
    </source>
</evidence>
<accession>A0A426YKE9</accession>
<comment type="caution">
    <text evidence="3">The sequence shown here is derived from an EMBL/GenBank/DDBJ whole genome shotgun (WGS) entry which is preliminary data.</text>
</comment>
<organism evidence="3 4">
    <name type="scientific">Ensete ventricosum</name>
    <name type="common">Abyssinian banana</name>
    <name type="synonym">Musa ensete</name>
    <dbReference type="NCBI Taxonomy" id="4639"/>
    <lineage>
        <taxon>Eukaryota</taxon>
        <taxon>Viridiplantae</taxon>
        <taxon>Streptophyta</taxon>
        <taxon>Embryophyta</taxon>
        <taxon>Tracheophyta</taxon>
        <taxon>Spermatophyta</taxon>
        <taxon>Magnoliopsida</taxon>
        <taxon>Liliopsida</taxon>
        <taxon>Zingiberales</taxon>
        <taxon>Musaceae</taxon>
        <taxon>Ensete</taxon>
    </lineage>
</organism>
<evidence type="ECO:0000313" key="4">
    <source>
        <dbReference type="Proteomes" id="UP000287651"/>
    </source>
</evidence>
<dbReference type="AlphaFoldDB" id="A0A426YKE9"/>
<evidence type="ECO:0000259" key="2">
    <source>
        <dbReference type="Pfam" id="PF23468"/>
    </source>
</evidence>
<name>A0A426YKE9_ENSVE</name>
<evidence type="ECO:0000313" key="3">
    <source>
        <dbReference type="EMBL" id="RRT52204.1"/>
    </source>
</evidence>
<protein>
    <recommendedName>
        <fullName evidence="2">Plastid division protein CDP1-like 2nd alpha solenoid domain-containing protein</fullName>
    </recommendedName>
</protein>
<sequence length="433" mass="47608">VLGAETHVLGDGIRRAFEARVSKPPQYGYSQDALIGRRQILQAAYDTLFDSSSREDYNRSIVEDSDSTITTYVPWDKVPGALCVLQEAGETELVLQVGKSLLLERLPKAFKQDVVLAMVLAYVDLSRDAMALNPPDFVSCCEVLERGLKLLQTILTPLGTLSEYAAKADCEIPFALERGLCSLLLGDVDKCRMWLGIESDNSPYRDPAIVEFVMDNSDVDKDNDVLPGLCKLLETWLREVVFPRCRDTHDIYFKLGDYYDDPMVLKYLERMEGDHGSPLAAAAAIVKIGAEEATAALGSVKSSVLQALQKVFPLTNKEERLSSEEYRDGTDIVPGLHTQETVVKNDQDKSGPHVEVSKKSDPEDSNEQDLTNEIKNAVMKIMSAGMVVGLLTLVGIKCLPGRNSLPVMGKETGSAIAANFTNIGNDTDSYINF</sequence>
<feature type="domain" description="Plastid division protein CDP1-like 2nd alpha solenoid" evidence="2">
    <location>
        <begin position="149"/>
        <end position="290"/>
    </location>
</feature>
<dbReference type="GO" id="GO:0009706">
    <property type="term" value="C:chloroplast inner membrane"/>
    <property type="evidence" value="ECO:0007669"/>
    <property type="project" value="TreeGrafter"/>
</dbReference>
<feature type="non-terminal residue" evidence="3">
    <location>
        <position position="1"/>
    </location>
</feature>
<reference evidence="3 4" key="1">
    <citation type="journal article" date="2014" name="Agronomy (Basel)">
        <title>A Draft Genome Sequence for Ensete ventricosum, the Drought-Tolerant Tree Against Hunger.</title>
        <authorList>
            <person name="Harrison J."/>
            <person name="Moore K.A."/>
            <person name="Paszkiewicz K."/>
            <person name="Jones T."/>
            <person name="Grant M."/>
            <person name="Ambacheew D."/>
            <person name="Muzemil S."/>
            <person name="Studholme D.J."/>
        </authorList>
    </citation>
    <scope>NUCLEOTIDE SEQUENCE [LARGE SCALE GENOMIC DNA]</scope>
</reference>
<feature type="region of interest" description="Disordered" evidence="1">
    <location>
        <begin position="345"/>
        <end position="368"/>
    </location>
</feature>
<feature type="compositionally biased region" description="Basic and acidic residues" evidence="1">
    <location>
        <begin position="345"/>
        <end position="362"/>
    </location>
</feature>
<dbReference type="PANTHER" id="PTHR33925">
    <property type="entry name" value="PLASTID DIVISION PROTEIN CDP1, CHLOROPLASTIC-RELATED"/>
    <property type="match status" value="1"/>
</dbReference>